<reference evidence="1" key="1">
    <citation type="submission" date="2019-10" db="EMBL/GenBank/DDBJ databases">
        <title>Tracking microevolution events of conjugative virulence plasmid p15WZ-82_Vir during transmission.</title>
        <authorList>
            <person name="Yang X."/>
        </authorList>
    </citation>
    <scope>NUCLEOTIDE SEQUENCE</scope>
    <source>
        <strain evidence="1">PM48</strain>
        <strain evidence="2">PM48TC</strain>
        <plasmid evidence="1">pPM48_125</plasmid>
        <plasmid evidence="2">pPM48TC_125</plasmid>
    </source>
</reference>
<evidence type="ECO:0000313" key="1">
    <source>
        <dbReference type="EMBL" id="QJX13037.1"/>
    </source>
</evidence>
<sequence>MPRGLQVNITATVGCVKTENFAGFTGFYREVHAGSPLAHPRLRFASLS</sequence>
<organism evidence="1">
    <name type="scientific">Klebsiella pneumoniae</name>
    <dbReference type="NCBI Taxonomy" id="573"/>
    <lineage>
        <taxon>Bacteria</taxon>
        <taxon>Pseudomonadati</taxon>
        <taxon>Pseudomonadota</taxon>
        <taxon>Gammaproteobacteria</taxon>
        <taxon>Enterobacterales</taxon>
        <taxon>Enterobacteriaceae</taxon>
        <taxon>Klebsiella/Raoultella group</taxon>
        <taxon>Klebsiella</taxon>
        <taxon>Klebsiella pneumoniae complex</taxon>
    </lineage>
</organism>
<keyword evidence="1" id="KW-0614">Plasmid</keyword>
<proteinExistence type="predicted"/>
<dbReference type="PROSITE" id="PS51257">
    <property type="entry name" value="PROKAR_LIPOPROTEIN"/>
    <property type="match status" value="1"/>
</dbReference>
<dbReference type="EMBL" id="MN543580">
    <property type="protein sequence ID" value="QJX13037.1"/>
    <property type="molecule type" value="Genomic_DNA"/>
</dbReference>
<dbReference type="AlphaFoldDB" id="A0A6M6A6F3"/>
<evidence type="ECO:0000313" key="2">
    <source>
        <dbReference type="EMBL" id="QJX13649.1"/>
    </source>
</evidence>
<protein>
    <submittedName>
        <fullName evidence="1">Uncharacterized protein</fullName>
    </submittedName>
</protein>
<accession>A0A6M6A6F3</accession>
<geneLocation type="plasmid" evidence="1">
    <name>pPM48_125</name>
</geneLocation>
<name>A0A6M6A6F3_KLEPN</name>
<dbReference type="EMBL" id="MN543583">
    <property type="protein sequence ID" value="QJX13649.1"/>
    <property type="molecule type" value="Genomic_DNA"/>
</dbReference>
<geneLocation type="plasmid" evidence="2">
    <name>pPM48TC_125</name>
</geneLocation>